<evidence type="ECO:0000256" key="1">
    <source>
        <dbReference type="SAM" id="MobiDB-lite"/>
    </source>
</evidence>
<feature type="compositionally biased region" description="Low complexity" evidence="1">
    <location>
        <begin position="712"/>
        <end position="721"/>
    </location>
</feature>
<evidence type="ECO:0000313" key="4">
    <source>
        <dbReference type="EMBL" id="OAF57382.1"/>
    </source>
</evidence>
<dbReference type="Proteomes" id="UP000077154">
    <property type="component" value="Unassembled WGS sequence"/>
</dbReference>
<dbReference type="InterPro" id="IPR056687">
    <property type="entry name" value="DUF7785"/>
</dbReference>
<dbReference type="RefSeq" id="XP_024322672.1">
    <property type="nucleotide sequence ID" value="XM_024468406.1"/>
</dbReference>
<dbReference type="AlphaFoldDB" id="A0A177A7E0"/>
<dbReference type="Pfam" id="PF25009">
    <property type="entry name" value="DUF7785"/>
    <property type="match status" value="1"/>
</dbReference>
<reference evidence="4" key="1">
    <citation type="submission" date="2016-03" db="EMBL/GenBank/DDBJ databases">
        <title>Updated assembly of Pseudogymnoascus destructans, the fungus causing white-nose syndrome of bats.</title>
        <authorList>
            <person name="Palmer J.M."/>
            <person name="Drees K.P."/>
            <person name="Foster J.T."/>
            <person name="Lindner D.L."/>
        </authorList>
    </citation>
    <scope>NUCLEOTIDE SEQUENCE [LARGE SCALE GENOMIC DNA]</scope>
    <source>
        <strain evidence="4">20631-21</strain>
    </source>
</reference>
<dbReference type="OrthoDB" id="5354458at2759"/>
<feature type="compositionally biased region" description="Polar residues" evidence="1">
    <location>
        <begin position="722"/>
        <end position="740"/>
    </location>
</feature>
<evidence type="ECO:0000259" key="3">
    <source>
        <dbReference type="Pfam" id="PF25289"/>
    </source>
</evidence>
<dbReference type="eggNOG" id="ENOG502S55E">
    <property type="taxonomic scope" value="Eukaryota"/>
</dbReference>
<dbReference type="EMBL" id="KV441400">
    <property type="protein sequence ID" value="OAF57382.1"/>
    <property type="molecule type" value="Genomic_DNA"/>
</dbReference>
<gene>
    <name evidence="4" type="ORF">VC83_04778</name>
</gene>
<dbReference type="Pfam" id="PF25289">
    <property type="entry name" value="DUF7877"/>
    <property type="match status" value="1"/>
</dbReference>
<feature type="region of interest" description="Disordered" evidence="1">
    <location>
        <begin position="185"/>
        <end position="211"/>
    </location>
</feature>
<sequence length="869" mass="93868">MTDVAMSPSGLLSPQPQDERPQSPLSTSAKRKHVNSNEESFIHVNGATEPKTNGAPKMNSHEQIDDFITILKRFDTSPSILERPLSKREESKEPQAKRSKTDNANTIIARAAAHAYSSLNDVISDAKSASTSLTDELQLPNGSTRTHSTPLSIRESQLVTNIKLFTKKAEDLAHRQKTQDELKLAKEEREQSPNVSNYPTNGTSPKASTQISMTPGEHKLVLTLYGNAPGAKQLFSSLQETAKMPNGTIRVPQPLREVGLPNGINTTQVVPIDTSGAVDDKKQLQTLGDLFSTSTSTLPFLPPKPIRASSNKGLAIGWSEPSVSDIERARNNQSYYSQPISSGHWLEYTGSSNLPDPKRRQRERALSLSGVKASTSDAETAEQEAAKLDALFRSAYSSFAPTKDDAAAVVPQGVVSKIWWQRVGEKTFQRLANNMETMALIGLDAQQSGWDKMAVDSVDDEDEKFKDAVDNWEEVIDPSLEGSTSDANEQSIEDKDVSEVLDGISDLLETLNSYQRNRNLSLSAVPRAGVMPGADISIPSKPSEAEAATYSILKSQLALMIATLPPYAVAKLNSDQLSDLSISTKVPVLTDTFKGVLEEDEYAARAKVAAMTAATSSRHTPSTSQHRSSSLYGNQYAAASARPSAPPAQYYNQSQTPNRAPSTNMVRPPSTVGPTPYAPPRTISGTKYRPQQAYGTPTYPHQVPRPGPPQQYPSGPQAYYQTPNAQKYAQPPQTAPQQRYQPPANAAYAGQRPQPSPKGLAAYPYTTPARQASPQKPQQGYTSHLPATAPRPFPASYYPNGGAPSTPQPQAAPLGPTGYHTVMTPAEQSSMMERQRAQLAQQQGVQQAARNVAQAGVNGGQTNGDGGGM</sequence>
<feature type="region of interest" description="Disordered" evidence="1">
    <location>
        <begin position="79"/>
        <end position="104"/>
    </location>
</feature>
<dbReference type="VEuPathDB" id="FungiDB:GMDG_08069"/>
<feature type="region of interest" description="Disordered" evidence="1">
    <location>
        <begin position="636"/>
        <end position="819"/>
    </location>
</feature>
<feature type="compositionally biased region" description="Polar residues" evidence="1">
    <location>
        <begin position="192"/>
        <end position="211"/>
    </location>
</feature>
<feature type="compositionally biased region" description="Polar residues" evidence="1">
    <location>
        <begin position="650"/>
        <end position="665"/>
    </location>
</feature>
<feature type="domain" description="DUF7785" evidence="2">
    <location>
        <begin position="494"/>
        <end position="588"/>
    </location>
</feature>
<dbReference type="GeneID" id="36287848"/>
<feature type="region of interest" description="Disordered" evidence="1">
    <location>
        <begin position="1"/>
        <end position="61"/>
    </location>
</feature>
<proteinExistence type="predicted"/>
<feature type="compositionally biased region" description="Basic and acidic residues" evidence="1">
    <location>
        <begin position="84"/>
        <end position="101"/>
    </location>
</feature>
<organism evidence="4">
    <name type="scientific">Pseudogymnoascus destructans</name>
    <dbReference type="NCBI Taxonomy" id="655981"/>
    <lineage>
        <taxon>Eukaryota</taxon>
        <taxon>Fungi</taxon>
        <taxon>Dikarya</taxon>
        <taxon>Ascomycota</taxon>
        <taxon>Pezizomycotina</taxon>
        <taxon>Leotiomycetes</taxon>
        <taxon>Thelebolales</taxon>
        <taxon>Thelebolaceae</taxon>
        <taxon>Pseudogymnoascus</taxon>
    </lineage>
</organism>
<feature type="domain" description="DUF7877" evidence="3">
    <location>
        <begin position="60"/>
        <end position="172"/>
    </location>
</feature>
<dbReference type="InterPro" id="IPR057199">
    <property type="entry name" value="DUF7877"/>
</dbReference>
<protein>
    <submittedName>
        <fullName evidence="4">Uncharacterized protein</fullName>
    </submittedName>
</protein>
<name>A0A177A7E0_9PEZI</name>
<feature type="region of interest" description="Disordered" evidence="1">
    <location>
        <begin position="351"/>
        <end position="377"/>
    </location>
</feature>
<feature type="region of interest" description="Disordered" evidence="1">
    <location>
        <begin position="612"/>
        <end position="631"/>
    </location>
</feature>
<evidence type="ECO:0000259" key="2">
    <source>
        <dbReference type="Pfam" id="PF25009"/>
    </source>
</evidence>
<feature type="compositionally biased region" description="Polar residues" evidence="1">
    <location>
        <begin position="768"/>
        <end position="782"/>
    </location>
</feature>
<accession>A0A177A7E0</accession>
<feature type="compositionally biased region" description="Polar residues" evidence="1">
    <location>
        <begin position="615"/>
        <end position="631"/>
    </location>
</feature>